<dbReference type="Gene3D" id="3.40.50.300">
    <property type="entry name" value="P-loop containing nucleotide triphosphate hydrolases"/>
    <property type="match status" value="2"/>
</dbReference>
<evidence type="ECO:0000313" key="1">
    <source>
        <dbReference type="EMBL" id="QHT26788.1"/>
    </source>
</evidence>
<accession>A0A6C0ED04</accession>
<reference evidence="1" key="1">
    <citation type="journal article" date="2020" name="Nature">
        <title>Giant virus diversity and host interactions through global metagenomics.</title>
        <authorList>
            <person name="Schulz F."/>
            <person name="Roux S."/>
            <person name="Paez-Espino D."/>
            <person name="Jungbluth S."/>
            <person name="Walsh D.A."/>
            <person name="Denef V.J."/>
            <person name="McMahon K.D."/>
            <person name="Konstantinidis K.T."/>
            <person name="Eloe-Fadrosh E.A."/>
            <person name="Kyrpides N.C."/>
            <person name="Woyke T."/>
        </authorList>
    </citation>
    <scope>NUCLEOTIDE SEQUENCE</scope>
    <source>
        <strain evidence="1">GVMAG-M-3300023179-2</strain>
    </source>
</reference>
<organism evidence="1">
    <name type="scientific">viral metagenome</name>
    <dbReference type="NCBI Taxonomy" id="1070528"/>
    <lineage>
        <taxon>unclassified sequences</taxon>
        <taxon>metagenomes</taxon>
        <taxon>organismal metagenomes</taxon>
    </lineage>
</organism>
<dbReference type="EMBL" id="MN739802">
    <property type="protein sequence ID" value="QHT26788.1"/>
    <property type="molecule type" value="Genomic_DNA"/>
</dbReference>
<dbReference type="AlphaFoldDB" id="A0A6C0ED04"/>
<proteinExistence type="predicted"/>
<sequence length="1191" mass="142744">MTKCLCNNNSEYAYILKNKNDEPINKITISNYILNKELQNEIKTGDTYLVCKEKHDLIKYESLIKKCHFKHKSISLITDWHKDWQNNFEQKEIPIGNHIADVIVDNIIIEFQHSYISKEDVESRNKNSINNNKLLYWVIDCNNTIEVNKIGDILMIYFFCDFWKFEHFICHKFIFLHFEDKIYKVNPNEIKSNMIDVIECKTMKEFIKSIKNKINIWSEEEIPQCMLYHNQRGAGCGKTYESIQLMDKNEKFKHKNIFIYLTKAHTAKDVIYNELLEQYNRGSLNNLEIPEEGYNISGKQYKINYNNKETENECKIIIGTIDSFMYAIGNKDTKDKDYFNGIVKSIKNGYVKKEKNGSIKYSQENIKLNKKCLIIIDEAQDLGPEYIEAICSIMRNTYIDAYIIGDKLQSIWGDHNIHTFLECNDLPHITIEKSDGKNHVMRFHNEHFKNFVNDIVDFDKYNLPHITEICNNSSCKYHHENNIKPYNIFQIPSLRSDDKKTQVKMDKLIKKIIYYMDSEIIKYNYLPNNFMFIFPILTKNFFANRLEAKIQEFWMEKFNDENYQNNVLVNNKYWKKRINKKKAYKYIFLHKSDEGKSIDLRESENATRILSIHASKGNGCEVVFVFGLNQKALQIFSKDKCNLQYDSLLHVALTRQKKSLYIGIENINDDIAQKFEKYIEIDNELKPDLNDIKKSIKYNKIIDFSCNSDNLFLNIYDKYLSSTELVNILSDNQDNKNIIEWGHHIIRYCVFYYYLKFNIINNEKIDDEYIDETNNSFRLFQFIEVLNKISKLKLKFELHNEYYKKINYIRDDNTFYILEFTTKNLTKYNNYKDTLFNFIKNIQEKISKSIKEKKLPFLCPLETVILLHMIKLYDDGKYSDITIMDVYSIIYYFDECSNSIDENHSNEYKCLCKKHFNENNNSDDFNKYQEIRESIINHYMKTEQIKILYENYKKYITEKLSTSKFKYNIFHPVVLYNDHSNFKITNNFELIANSDEYIIDFIITPQFNKLNFNNIMLRSIFNNFLLQNIYNKHKNNLERYANKIIYTCILSLDSNEPIFIKLNIDKNCNIIKNSIENYLLNDYIYKHKTIYNFYQYCKKEKPTNSVKYTYKQIIDENITRDALHISEIPKYIENYFYDIVKELDKKDKNIINDIKIKLSNQELFFKDIKIYLEQAIYNFNNYEDDENDIDF</sequence>
<protein>
    <submittedName>
        <fullName evidence="1">Uncharacterized protein</fullName>
    </submittedName>
</protein>
<name>A0A6C0ED04_9ZZZZ</name>
<dbReference type="SUPFAM" id="SSF52540">
    <property type="entry name" value="P-loop containing nucleoside triphosphate hydrolases"/>
    <property type="match status" value="1"/>
</dbReference>
<dbReference type="InterPro" id="IPR027417">
    <property type="entry name" value="P-loop_NTPase"/>
</dbReference>